<reference evidence="2" key="2">
    <citation type="submission" date="2013-10" db="EMBL/GenBank/DDBJ databases">
        <authorList>
            <person name="Aslett M."/>
        </authorList>
    </citation>
    <scope>NUCLEOTIDE SEQUENCE [LARGE SCALE GENOMIC DNA]</scope>
    <source>
        <strain evidence="2">Houghton</strain>
    </source>
</reference>
<name>U6KDI9_9EIME</name>
<evidence type="ECO:0000313" key="3">
    <source>
        <dbReference type="Proteomes" id="UP000030744"/>
    </source>
</evidence>
<organism evidence="2 3">
    <name type="scientific">Eimeria mitis</name>
    <dbReference type="NCBI Taxonomy" id="44415"/>
    <lineage>
        <taxon>Eukaryota</taxon>
        <taxon>Sar</taxon>
        <taxon>Alveolata</taxon>
        <taxon>Apicomplexa</taxon>
        <taxon>Conoidasida</taxon>
        <taxon>Coccidia</taxon>
        <taxon>Eucoccidiorida</taxon>
        <taxon>Eimeriorina</taxon>
        <taxon>Eimeriidae</taxon>
        <taxon>Eimeria</taxon>
    </lineage>
</organism>
<dbReference type="RefSeq" id="XP_013356107.1">
    <property type="nucleotide sequence ID" value="XM_013500653.1"/>
</dbReference>
<feature type="region of interest" description="Disordered" evidence="1">
    <location>
        <begin position="1"/>
        <end position="32"/>
    </location>
</feature>
<evidence type="ECO:0000256" key="1">
    <source>
        <dbReference type="SAM" id="MobiDB-lite"/>
    </source>
</evidence>
<dbReference type="VEuPathDB" id="ToxoDB:EMH_0083540"/>
<keyword evidence="3" id="KW-1185">Reference proteome</keyword>
<dbReference type="EMBL" id="HG685364">
    <property type="protein sequence ID" value="CDJ33543.1"/>
    <property type="molecule type" value="Genomic_DNA"/>
</dbReference>
<dbReference type="GeneID" id="25382732"/>
<gene>
    <name evidence="2" type="ORF">EMH_0083540</name>
</gene>
<sequence length="251" mass="28355">MELLKLHRQVTDESRANAESRTNPRKGNCRDDDGTNMRSFLCQLEQDFREMEVPEKQWGLHLRKYLTGKAMVHSELMQRSGTEMADWQLVRGRLCERFCSLSREIRWSVRGTIAGGETTTSTSFDLPKYPLKEKLFPKRNGGCATSRDYWRKRVVTGPNAINVSKTLRCSGRERGGNESNGNESNGNESNENGSNENESNGKESNGNESNENESNGNESNGNESGQQTQRHVMLLSRNMERGNGNGNEKNE</sequence>
<feature type="compositionally biased region" description="Basic and acidic residues" evidence="1">
    <location>
        <begin position="9"/>
        <end position="18"/>
    </location>
</feature>
<accession>U6KDI9</accession>
<feature type="region of interest" description="Disordered" evidence="1">
    <location>
        <begin position="165"/>
        <end position="251"/>
    </location>
</feature>
<dbReference type="AlphaFoldDB" id="U6KDI9"/>
<dbReference type="Proteomes" id="UP000030744">
    <property type="component" value="Unassembled WGS sequence"/>
</dbReference>
<feature type="compositionally biased region" description="Low complexity" evidence="1">
    <location>
        <begin position="177"/>
        <end position="225"/>
    </location>
</feature>
<reference evidence="2" key="1">
    <citation type="submission" date="2013-10" db="EMBL/GenBank/DDBJ databases">
        <title>Genomic analysis of the causative agents of coccidiosis in chickens.</title>
        <authorList>
            <person name="Reid A.J."/>
            <person name="Blake D."/>
            <person name="Billington K."/>
            <person name="Browne H."/>
            <person name="Dunn M."/>
            <person name="Hung S."/>
            <person name="Kawahara F."/>
            <person name="Miranda-Saavedra D."/>
            <person name="Mourier T."/>
            <person name="Nagra H."/>
            <person name="Otto T.D."/>
            <person name="Rawlings N."/>
            <person name="Sanchez A."/>
            <person name="Sanders M."/>
            <person name="Subramaniam C."/>
            <person name="Tay Y."/>
            <person name="Dear P."/>
            <person name="Doerig C."/>
            <person name="Gruber A."/>
            <person name="Parkinson J."/>
            <person name="Shirley M."/>
            <person name="Wan K.L."/>
            <person name="Berriman M."/>
            <person name="Tomley F."/>
            <person name="Pain A."/>
        </authorList>
    </citation>
    <scope>NUCLEOTIDE SEQUENCE [LARGE SCALE GENOMIC DNA]</scope>
    <source>
        <strain evidence="2">Houghton</strain>
    </source>
</reference>
<protein>
    <submittedName>
        <fullName evidence="2">Uncharacterized protein</fullName>
    </submittedName>
</protein>
<evidence type="ECO:0000313" key="2">
    <source>
        <dbReference type="EMBL" id="CDJ33543.1"/>
    </source>
</evidence>
<proteinExistence type="predicted"/>